<dbReference type="EMBL" id="REGN01004476">
    <property type="protein sequence ID" value="RNA17309.1"/>
    <property type="molecule type" value="Genomic_DNA"/>
</dbReference>
<organism evidence="1 2">
    <name type="scientific">Brachionus plicatilis</name>
    <name type="common">Marine rotifer</name>
    <name type="synonym">Brachionus muelleri</name>
    <dbReference type="NCBI Taxonomy" id="10195"/>
    <lineage>
        <taxon>Eukaryota</taxon>
        <taxon>Metazoa</taxon>
        <taxon>Spiralia</taxon>
        <taxon>Gnathifera</taxon>
        <taxon>Rotifera</taxon>
        <taxon>Eurotatoria</taxon>
        <taxon>Monogononta</taxon>
        <taxon>Pseudotrocha</taxon>
        <taxon>Ploima</taxon>
        <taxon>Brachionidae</taxon>
        <taxon>Brachionus</taxon>
    </lineage>
</organism>
<proteinExistence type="predicted"/>
<comment type="caution">
    <text evidence="1">The sequence shown here is derived from an EMBL/GenBank/DDBJ whole genome shotgun (WGS) entry which is preliminary data.</text>
</comment>
<sequence length="99" mass="11531">MLKHNCKNKNTCSFNIKSSKVPEDRGLLEGVLHSVFHAKTYWVVISNYNPSDPTSYQNWYIYESLNNPKFYLNNFKKLPSLSIKEKKIVLPIKIVPQSL</sequence>
<evidence type="ECO:0000313" key="1">
    <source>
        <dbReference type="EMBL" id="RNA17309.1"/>
    </source>
</evidence>
<name>A0A3M7R1F8_BRAPC</name>
<accession>A0A3M7R1F8</accession>
<dbReference type="Proteomes" id="UP000276133">
    <property type="component" value="Unassembled WGS sequence"/>
</dbReference>
<reference evidence="1 2" key="1">
    <citation type="journal article" date="2018" name="Sci. Rep.">
        <title>Genomic signatures of local adaptation to the degree of environmental predictability in rotifers.</title>
        <authorList>
            <person name="Franch-Gras L."/>
            <person name="Hahn C."/>
            <person name="Garcia-Roger E.M."/>
            <person name="Carmona M.J."/>
            <person name="Serra M."/>
            <person name="Gomez A."/>
        </authorList>
    </citation>
    <scope>NUCLEOTIDE SEQUENCE [LARGE SCALE GENOMIC DNA]</scope>
    <source>
        <strain evidence="1">HYR1</strain>
    </source>
</reference>
<keyword evidence="2" id="KW-1185">Reference proteome</keyword>
<evidence type="ECO:0000313" key="2">
    <source>
        <dbReference type="Proteomes" id="UP000276133"/>
    </source>
</evidence>
<protein>
    <submittedName>
        <fullName evidence="1">Uncharacterized protein</fullName>
    </submittedName>
</protein>
<gene>
    <name evidence="1" type="ORF">BpHYR1_044566</name>
</gene>
<dbReference type="AlphaFoldDB" id="A0A3M7R1F8"/>